<name>A0ABD2CDW0_VESMC</name>
<evidence type="ECO:0000313" key="1">
    <source>
        <dbReference type="EMBL" id="KAL2742934.1"/>
    </source>
</evidence>
<evidence type="ECO:0000313" key="2">
    <source>
        <dbReference type="Proteomes" id="UP001607303"/>
    </source>
</evidence>
<sequence>MKTFSAEFGVNGESVYEYQRSHLFMVNKNTDLYFTRISHGRISVPTSKSINIVQCIIHTVISYVHISIQSLL</sequence>
<proteinExistence type="predicted"/>
<comment type="caution">
    <text evidence="1">The sequence shown here is derived from an EMBL/GenBank/DDBJ whole genome shotgun (WGS) entry which is preliminary data.</text>
</comment>
<keyword evidence="2" id="KW-1185">Reference proteome</keyword>
<dbReference type="Proteomes" id="UP001607303">
    <property type="component" value="Unassembled WGS sequence"/>
</dbReference>
<accession>A0ABD2CDW0</accession>
<protein>
    <submittedName>
        <fullName evidence="1">Uncharacterized protein</fullName>
    </submittedName>
</protein>
<dbReference type="AlphaFoldDB" id="A0ABD2CDW0"/>
<organism evidence="1 2">
    <name type="scientific">Vespula maculifrons</name>
    <name type="common">Eastern yellow jacket</name>
    <name type="synonym">Wasp</name>
    <dbReference type="NCBI Taxonomy" id="7453"/>
    <lineage>
        <taxon>Eukaryota</taxon>
        <taxon>Metazoa</taxon>
        <taxon>Ecdysozoa</taxon>
        <taxon>Arthropoda</taxon>
        <taxon>Hexapoda</taxon>
        <taxon>Insecta</taxon>
        <taxon>Pterygota</taxon>
        <taxon>Neoptera</taxon>
        <taxon>Endopterygota</taxon>
        <taxon>Hymenoptera</taxon>
        <taxon>Apocrita</taxon>
        <taxon>Aculeata</taxon>
        <taxon>Vespoidea</taxon>
        <taxon>Vespidae</taxon>
        <taxon>Vespinae</taxon>
        <taxon>Vespula</taxon>
    </lineage>
</organism>
<reference evidence="1 2" key="1">
    <citation type="journal article" date="2024" name="Ann. Entomol. Soc. Am.">
        <title>Genomic analyses of the southern and eastern yellowjacket wasps (Hymenoptera: Vespidae) reveal evolutionary signatures of social life.</title>
        <authorList>
            <person name="Catto M.A."/>
            <person name="Caine P.B."/>
            <person name="Orr S.E."/>
            <person name="Hunt B.G."/>
            <person name="Goodisman M.A.D."/>
        </authorList>
    </citation>
    <scope>NUCLEOTIDE SEQUENCE [LARGE SCALE GENOMIC DNA]</scope>
    <source>
        <strain evidence="1">232</strain>
        <tissue evidence="1">Head and thorax</tissue>
    </source>
</reference>
<dbReference type="EMBL" id="JAYRBN010000056">
    <property type="protein sequence ID" value="KAL2742934.1"/>
    <property type="molecule type" value="Genomic_DNA"/>
</dbReference>
<gene>
    <name evidence="1" type="ORF">V1477_008423</name>
</gene>